<feature type="compositionally biased region" description="Acidic residues" evidence="1">
    <location>
        <begin position="125"/>
        <end position="146"/>
    </location>
</feature>
<dbReference type="AlphaFoldDB" id="A0A5M9K4N0"/>
<dbReference type="VEuPathDB" id="FungiDB:MFRU_002g02860"/>
<protein>
    <submittedName>
        <fullName evidence="2">Uncharacterized protein</fullName>
    </submittedName>
</protein>
<evidence type="ECO:0000313" key="3">
    <source>
        <dbReference type="Proteomes" id="UP000322873"/>
    </source>
</evidence>
<feature type="compositionally biased region" description="Polar residues" evidence="1">
    <location>
        <begin position="150"/>
        <end position="166"/>
    </location>
</feature>
<dbReference type="EMBL" id="VICG01000002">
    <property type="protein sequence ID" value="KAA8575116.1"/>
    <property type="molecule type" value="Genomic_DNA"/>
</dbReference>
<sequence>MDYDDLTVKELLKRFSDLGISKPTFKEGLIAILENHDRYIREQEQIEELAVIDQEIVEGKSPIRTLLTRTMNNLLAGLKLRLPKLPRGIDVIMKVSMQVTHVREEIVGIGGQDQEGRSQSPKEEAQEDTDAAMQEEEDEENAEDDAPAQPQTSKEMSKNNMDNTGSLKRKAPAPEDINQGQTVAGSAPKVPASSKPWKKQKRINGRFAANDAPLAKN</sequence>
<feature type="compositionally biased region" description="Basic and acidic residues" evidence="1">
    <location>
        <begin position="114"/>
        <end position="124"/>
    </location>
</feature>
<evidence type="ECO:0000313" key="2">
    <source>
        <dbReference type="EMBL" id="KAA8575116.1"/>
    </source>
</evidence>
<organism evidence="2 3">
    <name type="scientific">Monilinia fructicola</name>
    <name type="common">Brown rot fungus</name>
    <name type="synonym">Ciboria fructicola</name>
    <dbReference type="NCBI Taxonomy" id="38448"/>
    <lineage>
        <taxon>Eukaryota</taxon>
        <taxon>Fungi</taxon>
        <taxon>Dikarya</taxon>
        <taxon>Ascomycota</taxon>
        <taxon>Pezizomycotina</taxon>
        <taxon>Leotiomycetes</taxon>
        <taxon>Helotiales</taxon>
        <taxon>Sclerotiniaceae</taxon>
        <taxon>Monilinia</taxon>
    </lineage>
</organism>
<dbReference type="OrthoDB" id="3558481at2759"/>
<keyword evidence="3" id="KW-1185">Reference proteome</keyword>
<gene>
    <name evidence="2" type="ORF">EYC84_004328</name>
</gene>
<evidence type="ECO:0000256" key="1">
    <source>
        <dbReference type="SAM" id="MobiDB-lite"/>
    </source>
</evidence>
<accession>A0A5M9K4N0</accession>
<proteinExistence type="predicted"/>
<dbReference type="Proteomes" id="UP000322873">
    <property type="component" value="Unassembled WGS sequence"/>
</dbReference>
<reference evidence="2 3" key="1">
    <citation type="submission" date="2019-06" db="EMBL/GenBank/DDBJ databases">
        <title>Genome Sequence of the Brown Rot Fungal Pathogen Monilinia fructicola.</title>
        <authorList>
            <person name="De Miccolis Angelini R.M."/>
            <person name="Landi L."/>
            <person name="Abate D."/>
            <person name="Pollastro S."/>
            <person name="Romanazzi G."/>
            <person name="Faretra F."/>
        </authorList>
    </citation>
    <scope>NUCLEOTIDE SEQUENCE [LARGE SCALE GENOMIC DNA]</scope>
    <source>
        <strain evidence="2 3">Mfrc123</strain>
    </source>
</reference>
<comment type="caution">
    <text evidence="2">The sequence shown here is derived from an EMBL/GenBank/DDBJ whole genome shotgun (WGS) entry which is preliminary data.</text>
</comment>
<name>A0A5M9K4N0_MONFR</name>
<feature type="region of interest" description="Disordered" evidence="1">
    <location>
        <begin position="108"/>
        <end position="217"/>
    </location>
</feature>